<dbReference type="PANTHER" id="PTHR43618">
    <property type="entry name" value="7-ALPHA-HYDROXYSTEROID DEHYDROGENASE"/>
    <property type="match status" value="1"/>
</dbReference>
<dbReference type="PRINTS" id="PR00081">
    <property type="entry name" value="GDHRDH"/>
</dbReference>
<dbReference type="EMBL" id="RSCD01000017">
    <property type="protein sequence ID" value="RSH87378.1"/>
    <property type="molecule type" value="Genomic_DNA"/>
</dbReference>
<evidence type="ECO:0000313" key="4">
    <source>
        <dbReference type="EMBL" id="RSH87378.1"/>
    </source>
</evidence>
<keyword evidence="3" id="KW-0560">Oxidoreductase</keyword>
<dbReference type="Pfam" id="PF13561">
    <property type="entry name" value="adh_short_C2"/>
    <property type="match status" value="1"/>
</dbReference>
<dbReference type="Proteomes" id="UP000279259">
    <property type="component" value="Unassembled WGS sequence"/>
</dbReference>
<accession>A0A427Y8F3</accession>
<dbReference type="Gene3D" id="3.40.50.720">
    <property type="entry name" value="NAD(P)-binding Rossmann-like Domain"/>
    <property type="match status" value="1"/>
</dbReference>
<comment type="similarity">
    <text evidence="1">Belongs to the short-chain dehydrogenases/reductases (SDR) family.</text>
</comment>
<dbReference type="SUPFAM" id="SSF51735">
    <property type="entry name" value="NAD(P)-binding Rossmann-fold domains"/>
    <property type="match status" value="1"/>
</dbReference>
<dbReference type="InterPro" id="IPR036291">
    <property type="entry name" value="NAD(P)-bd_dom_sf"/>
</dbReference>
<name>A0A427Y8F3_9TREE</name>
<dbReference type="GO" id="GO:0016491">
    <property type="term" value="F:oxidoreductase activity"/>
    <property type="evidence" value="ECO:0007669"/>
    <property type="project" value="UniProtKB-KW"/>
</dbReference>
<evidence type="ECO:0000256" key="3">
    <source>
        <dbReference type="ARBA" id="ARBA00023002"/>
    </source>
</evidence>
<keyword evidence="2" id="KW-0521">NADP</keyword>
<proteinExistence type="inferred from homology"/>
<comment type="caution">
    <text evidence="4">The sequence shown here is derived from an EMBL/GenBank/DDBJ whole genome shotgun (WGS) entry which is preliminary data.</text>
</comment>
<evidence type="ECO:0000256" key="1">
    <source>
        <dbReference type="ARBA" id="ARBA00006484"/>
    </source>
</evidence>
<evidence type="ECO:0000256" key="2">
    <source>
        <dbReference type="ARBA" id="ARBA00022857"/>
    </source>
</evidence>
<dbReference type="InterPro" id="IPR052178">
    <property type="entry name" value="Sec_Metab_Biosynth_SDR"/>
</dbReference>
<dbReference type="OrthoDB" id="3819888at2759"/>
<gene>
    <name evidence="4" type="ORF">EHS25_003287</name>
</gene>
<protein>
    <submittedName>
        <fullName evidence="4">Uncharacterized protein</fullName>
    </submittedName>
</protein>
<dbReference type="PANTHER" id="PTHR43618:SF4">
    <property type="entry name" value="SHORT CHAIN DEHYDROGENASE_REDUCTASE FAMILY (AFU_ORTHOLOGUE AFUA_7G04540)"/>
    <property type="match status" value="1"/>
</dbReference>
<organism evidence="4 5">
    <name type="scientific">Saitozyma podzolica</name>
    <dbReference type="NCBI Taxonomy" id="1890683"/>
    <lineage>
        <taxon>Eukaryota</taxon>
        <taxon>Fungi</taxon>
        <taxon>Dikarya</taxon>
        <taxon>Basidiomycota</taxon>
        <taxon>Agaricomycotina</taxon>
        <taxon>Tremellomycetes</taxon>
        <taxon>Tremellales</taxon>
        <taxon>Trimorphomycetaceae</taxon>
        <taxon>Saitozyma</taxon>
    </lineage>
</organism>
<dbReference type="AlphaFoldDB" id="A0A427Y8F3"/>
<keyword evidence="5" id="KW-1185">Reference proteome</keyword>
<sequence>MSLDLTSFQVTNLFTVRDKWVVITGGGTGIGRTLTSAYAVNGAKVVITGRRGDVLETTASEINAALPANGGKVYPVQGDVSSKTAVTEMTGKIAQITTVVDVLINCAGLLKPWREQCEVDDVENLQSMLWNGIEEEDFVDMTKVNVNGVYFTTIAMIPLLRKSSLPVVINIASLAALGLQRRGSSITLGATKAGNLHLTSLLASRLIPFKIRVNAVCPGIFPSPMTGDGKVLMPVLSEAVKVSPAGRAGNPEEIAGPVLMLGSDAGSYMNNAVLVVDGGRLITMSALS</sequence>
<dbReference type="STRING" id="1890683.A0A427Y8F3"/>
<dbReference type="InterPro" id="IPR002347">
    <property type="entry name" value="SDR_fam"/>
</dbReference>
<reference evidence="4 5" key="1">
    <citation type="submission" date="2018-11" db="EMBL/GenBank/DDBJ databases">
        <title>Genome sequence of Saitozyma podzolica DSM 27192.</title>
        <authorList>
            <person name="Aliyu H."/>
            <person name="Gorte O."/>
            <person name="Ochsenreither K."/>
        </authorList>
    </citation>
    <scope>NUCLEOTIDE SEQUENCE [LARGE SCALE GENOMIC DNA]</scope>
    <source>
        <strain evidence="4 5">DSM 27192</strain>
    </source>
</reference>
<evidence type="ECO:0000313" key="5">
    <source>
        <dbReference type="Proteomes" id="UP000279259"/>
    </source>
</evidence>